<comment type="similarity">
    <text evidence="3">Belongs to the RBT5 family.</text>
</comment>
<keyword evidence="10" id="KW-1133">Transmembrane helix</keyword>
<keyword evidence="5" id="KW-0325">Glycoprotein</keyword>
<evidence type="ECO:0000256" key="11">
    <source>
        <dbReference type="SAM" id="SignalP"/>
    </source>
</evidence>
<gene>
    <name evidence="13" type="ORF">ACO22_00538</name>
</gene>
<reference evidence="13 14" key="1">
    <citation type="submission" date="2016-06" db="EMBL/GenBank/DDBJ databases">
        <authorList>
            <person name="Kjaerup R.B."/>
            <person name="Dalgaard T.S."/>
            <person name="Juul-Madsen H.R."/>
        </authorList>
    </citation>
    <scope>NUCLEOTIDE SEQUENCE [LARGE SCALE GENOMIC DNA]</scope>
    <source>
        <strain evidence="13 14">Pb300</strain>
    </source>
</reference>
<evidence type="ECO:0000256" key="2">
    <source>
        <dbReference type="ARBA" id="ARBA00004613"/>
    </source>
</evidence>
<dbReference type="VEuPathDB" id="FungiDB:PADG_00802"/>
<feature type="region of interest" description="Disordered" evidence="9">
    <location>
        <begin position="200"/>
        <end position="223"/>
    </location>
</feature>
<dbReference type="EMBL" id="LZYO01000010">
    <property type="protein sequence ID" value="ODH44987.1"/>
    <property type="molecule type" value="Genomic_DNA"/>
</dbReference>
<evidence type="ECO:0000256" key="9">
    <source>
        <dbReference type="SAM" id="MobiDB-lite"/>
    </source>
</evidence>
<dbReference type="GO" id="GO:0098552">
    <property type="term" value="C:side of membrane"/>
    <property type="evidence" value="ECO:0007669"/>
    <property type="project" value="UniProtKB-KW"/>
</dbReference>
<feature type="compositionally biased region" description="Polar residues" evidence="9">
    <location>
        <begin position="249"/>
        <end position="267"/>
    </location>
</feature>
<proteinExistence type="inferred from homology"/>
<evidence type="ECO:0000259" key="12">
    <source>
        <dbReference type="Pfam" id="PF05730"/>
    </source>
</evidence>
<evidence type="ECO:0000256" key="1">
    <source>
        <dbReference type="ARBA" id="ARBA00004589"/>
    </source>
</evidence>
<evidence type="ECO:0000256" key="10">
    <source>
        <dbReference type="SAM" id="Phobius"/>
    </source>
</evidence>
<accession>A0A1D2JP68</accession>
<evidence type="ECO:0000256" key="3">
    <source>
        <dbReference type="ARBA" id="ARBA00010031"/>
    </source>
</evidence>
<sequence>MTPSSMRATLGAVAIFAVTVQQTGATYSWDTNKFFPSPSNCDNKCSDVQKTGFDWENLSVGPFTSFGDFDFSGFTCSDQKPVESNFQNKCIRGKLLRGSSSDGPNISYGKSIGFSISAFQITTDQDTDVGFLYTMPDGSTCKHTTPCSKGGSEVQNTQCGGAVSVKFSLPEYSNLDGCGFAIHKIDFDCEVSKTPLNKAFEPPKDDYPTYPTSPSPSPGPVTKVPSFSLSLPWVTPSPKSYSRPVPLPNGTQSPETISEIPSETLSEVPSEYPLETPYPVNITSGTPPPQITPSETTPSNGTTSPTDIISYSTSTVYATTKVTITHCPPEVPSCPAGSTKIVTSTVAISTTICPVTITQTSPGPIATNPNPGYPTPSNTSSSISVSPVSDTTYSVDIPIPTPSTPSAPVSGTTYPINIQIPTPSTPPGLIPDPSYPVGQSTRTANLSILPVSKTSLPGVSVTNITNITVTNYPVINTIISGTSEIIITTSTLSTITVTTTGTVCPGCAIPTSPGLPDTYYVTPSPPATPITGPYPSSALPVTNSPIPSPSGIPTVVRTEAPCPNIVPRCLNTWLYKVPKCSSNSETSCFCPSPDFTSLVIECIQSWGTSKAEIQTALSYFTGICAAYVPENPGIVTAIPSTIDLTPQPPPPSTAAPTDDSYPLTTEPAPAPAYTTFAVSQVISVSGTGPTTVSSMVTVPHVQFITETAAGPTYAVDVGLVPVATALPVKTPEENPPTYATDQASGFTTVPVTPTSSQYIDPFTGAGFSLSVPFTLWMVSGITVVMGLLQ</sequence>
<feature type="compositionally biased region" description="Low complexity" evidence="9">
    <location>
        <begin position="375"/>
        <end position="387"/>
    </location>
</feature>
<name>A0A1D2JP68_PARBR</name>
<evidence type="ECO:0000256" key="4">
    <source>
        <dbReference type="ARBA" id="ARBA00022525"/>
    </source>
</evidence>
<feature type="region of interest" description="Disordered" evidence="9">
    <location>
        <begin position="237"/>
        <end position="308"/>
    </location>
</feature>
<keyword evidence="6 11" id="KW-0732">Signal</keyword>
<evidence type="ECO:0000256" key="5">
    <source>
        <dbReference type="ARBA" id="ARBA00022622"/>
    </source>
</evidence>
<evidence type="ECO:0000313" key="14">
    <source>
        <dbReference type="Proteomes" id="UP000242814"/>
    </source>
</evidence>
<feature type="region of interest" description="Disordered" evidence="9">
    <location>
        <begin position="644"/>
        <end position="663"/>
    </location>
</feature>
<feature type="compositionally biased region" description="Polar residues" evidence="9">
    <location>
        <begin position="292"/>
        <end position="308"/>
    </location>
</feature>
<evidence type="ECO:0000313" key="13">
    <source>
        <dbReference type="EMBL" id="ODH44987.1"/>
    </source>
</evidence>
<feature type="signal peptide" evidence="11">
    <location>
        <begin position="1"/>
        <end position="25"/>
    </location>
</feature>
<evidence type="ECO:0000256" key="7">
    <source>
        <dbReference type="ARBA" id="ARBA00023157"/>
    </source>
</evidence>
<dbReference type="InterPro" id="IPR008427">
    <property type="entry name" value="Extracellular_membr_CFEM_dom"/>
</dbReference>
<organism evidence="13 14">
    <name type="scientific">Paracoccidioides brasiliensis</name>
    <dbReference type="NCBI Taxonomy" id="121759"/>
    <lineage>
        <taxon>Eukaryota</taxon>
        <taxon>Fungi</taxon>
        <taxon>Dikarya</taxon>
        <taxon>Ascomycota</taxon>
        <taxon>Pezizomycotina</taxon>
        <taxon>Eurotiomycetes</taxon>
        <taxon>Eurotiomycetidae</taxon>
        <taxon>Onygenales</taxon>
        <taxon>Ajellomycetaceae</taxon>
        <taxon>Paracoccidioides</taxon>
    </lineage>
</organism>
<feature type="chain" id="PRO_5008902528" description="CFEM domain-containing protein" evidence="11">
    <location>
        <begin position="26"/>
        <end position="789"/>
    </location>
</feature>
<keyword evidence="10" id="KW-0472">Membrane</keyword>
<keyword evidence="4" id="KW-0964">Secreted</keyword>
<evidence type="ECO:0000256" key="8">
    <source>
        <dbReference type="ARBA" id="ARBA00023288"/>
    </source>
</evidence>
<dbReference type="Pfam" id="PF05730">
    <property type="entry name" value="CFEM"/>
    <property type="match status" value="1"/>
</dbReference>
<dbReference type="AlphaFoldDB" id="A0A1D2JP68"/>
<keyword evidence="8" id="KW-0449">Lipoprotein</keyword>
<keyword evidence="10" id="KW-0812">Transmembrane</keyword>
<feature type="compositionally biased region" description="Low complexity" evidence="9">
    <location>
        <begin position="654"/>
        <end position="663"/>
    </location>
</feature>
<keyword evidence="5" id="KW-0336">GPI-anchor</keyword>
<feature type="transmembrane region" description="Helical" evidence="10">
    <location>
        <begin position="765"/>
        <end position="788"/>
    </location>
</feature>
<evidence type="ECO:0000256" key="6">
    <source>
        <dbReference type="ARBA" id="ARBA00022729"/>
    </source>
</evidence>
<comment type="caution">
    <text evidence="13">The sequence shown here is derived from an EMBL/GenBank/DDBJ whole genome shotgun (WGS) entry which is preliminary data.</text>
</comment>
<comment type="subcellular location">
    <subcellularLocation>
        <location evidence="1">Membrane</location>
        <topology evidence="1">Lipid-anchor</topology>
        <topology evidence="1">GPI-anchor</topology>
    </subcellularLocation>
    <subcellularLocation>
        <location evidence="2">Secreted</location>
    </subcellularLocation>
</comment>
<protein>
    <recommendedName>
        <fullName evidence="12">CFEM domain-containing protein</fullName>
    </recommendedName>
</protein>
<keyword evidence="7" id="KW-1015">Disulfide bond</keyword>
<feature type="domain" description="CFEM" evidence="12">
    <location>
        <begin position="562"/>
        <end position="625"/>
    </location>
</feature>
<dbReference type="GO" id="GO:0005576">
    <property type="term" value="C:extracellular region"/>
    <property type="evidence" value="ECO:0007669"/>
    <property type="project" value="UniProtKB-SubCell"/>
</dbReference>
<feature type="region of interest" description="Disordered" evidence="9">
    <location>
        <begin position="363"/>
        <end position="387"/>
    </location>
</feature>
<dbReference type="VEuPathDB" id="FungiDB:PABG_02340"/>
<dbReference type="Proteomes" id="UP000242814">
    <property type="component" value="Unassembled WGS sequence"/>
</dbReference>